<evidence type="ECO:0000313" key="3">
    <source>
        <dbReference type="Proteomes" id="UP000015106"/>
    </source>
</evidence>
<accession>A0A8R7QAL1</accession>
<evidence type="ECO:0000313" key="2">
    <source>
        <dbReference type="EnsemblPlants" id="TuG1812G0500001520.01.T01"/>
    </source>
</evidence>
<sequence length="116" mass="13618">MASSAPAPPPPPLLPQDLMEVTIGDVDDQMVLTIDKQAGKWEAMEQEQHVWNAIDEQRKLDGQKGKRRHKATKRKGWKRRGKRRGKRREKRRGRSKRRRGKTRRRSCRGRGNMLVR</sequence>
<reference evidence="2" key="2">
    <citation type="submission" date="2018-03" db="EMBL/GenBank/DDBJ databases">
        <title>The Triticum urartu genome reveals the dynamic nature of wheat genome evolution.</title>
        <authorList>
            <person name="Ling H."/>
            <person name="Ma B."/>
            <person name="Shi X."/>
            <person name="Liu H."/>
            <person name="Dong L."/>
            <person name="Sun H."/>
            <person name="Cao Y."/>
            <person name="Gao Q."/>
            <person name="Zheng S."/>
            <person name="Li Y."/>
            <person name="Yu Y."/>
            <person name="Du H."/>
            <person name="Qi M."/>
            <person name="Li Y."/>
            <person name="Yu H."/>
            <person name="Cui Y."/>
            <person name="Wang N."/>
            <person name="Chen C."/>
            <person name="Wu H."/>
            <person name="Zhao Y."/>
            <person name="Zhang J."/>
            <person name="Li Y."/>
            <person name="Zhou W."/>
            <person name="Zhang B."/>
            <person name="Hu W."/>
            <person name="Eijk M."/>
            <person name="Tang J."/>
            <person name="Witsenboer H."/>
            <person name="Zhao S."/>
            <person name="Li Z."/>
            <person name="Zhang A."/>
            <person name="Wang D."/>
            <person name="Liang C."/>
        </authorList>
    </citation>
    <scope>NUCLEOTIDE SEQUENCE [LARGE SCALE GENOMIC DNA]</scope>
    <source>
        <strain evidence="2">cv. G1812</strain>
    </source>
</reference>
<proteinExistence type="predicted"/>
<protein>
    <submittedName>
        <fullName evidence="2">Uncharacterized protein</fullName>
    </submittedName>
</protein>
<feature type="compositionally biased region" description="Basic residues" evidence="1">
    <location>
        <begin position="65"/>
        <end position="108"/>
    </location>
</feature>
<dbReference type="EnsemblPlants" id="TuG1812G0500001520.01.T01">
    <property type="protein sequence ID" value="TuG1812G0500001520.01.T01"/>
    <property type="gene ID" value="TuG1812G0500001520.01"/>
</dbReference>
<reference evidence="3" key="1">
    <citation type="journal article" date="2013" name="Nature">
        <title>Draft genome of the wheat A-genome progenitor Triticum urartu.</title>
        <authorList>
            <person name="Ling H.Q."/>
            <person name="Zhao S."/>
            <person name="Liu D."/>
            <person name="Wang J."/>
            <person name="Sun H."/>
            <person name="Zhang C."/>
            <person name="Fan H."/>
            <person name="Li D."/>
            <person name="Dong L."/>
            <person name="Tao Y."/>
            <person name="Gao C."/>
            <person name="Wu H."/>
            <person name="Li Y."/>
            <person name="Cui Y."/>
            <person name="Guo X."/>
            <person name="Zheng S."/>
            <person name="Wang B."/>
            <person name="Yu K."/>
            <person name="Liang Q."/>
            <person name="Yang W."/>
            <person name="Lou X."/>
            <person name="Chen J."/>
            <person name="Feng M."/>
            <person name="Jian J."/>
            <person name="Zhang X."/>
            <person name="Luo G."/>
            <person name="Jiang Y."/>
            <person name="Liu J."/>
            <person name="Wang Z."/>
            <person name="Sha Y."/>
            <person name="Zhang B."/>
            <person name="Wu H."/>
            <person name="Tang D."/>
            <person name="Shen Q."/>
            <person name="Xue P."/>
            <person name="Zou S."/>
            <person name="Wang X."/>
            <person name="Liu X."/>
            <person name="Wang F."/>
            <person name="Yang Y."/>
            <person name="An X."/>
            <person name="Dong Z."/>
            <person name="Zhang K."/>
            <person name="Zhang X."/>
            <person name="Luo M.C."/>
            <person name="Dvorak J."/>
            <person name="Tong Y."/>
            <person name="Wang J."/>
            <person name="Yang H."/>
            <person name="Li Z."/>
            <person name="Wang D."/>
            <person name="Zhang A."/>
            <person name="Wang J."/>
        </authorList>
    </citation>
    <scope>NUCLEOTIDE SEQUENCE</scope>
    <source>
        <strain evidence="3">cv. G1812</strain>
    </source>
</reference>
<feature type="region of interest" description="Disordered" evidence="1">
    <location>
        <begin position="56"/>
        <end position="116"/>
    </location>
</feature>
<dbReference type="Proteomes" id="UP000015106">
    <property type="component" value="Chromosome 5"/>
</dbReference>
<name>A0A8R7QAL1_TRIUA</name>
<dbReference type="AlphaFoldDB" id="A0A8R7QAL1"/>
<organism evidence="2 3">
    <name type="scientific">Triticum urartu</name>
    <name type="common">Red wild einkorn</name>
    <name type="synonym">Crithodium urartu</name>
    <dbReference type="NCBI Taxonomy" id="4572"/>
    <lineage>
        <taxon>Eukaryota</taxon>
        <taxon>Viridiplantae</taxon>
        <taxon>Streptophyta</taxon>
        <taxon>Embryophyta</taxon>
        <taxon>Tracheophyta</taxon>
        <taxon>Spermatophyta</taxon>
        <taxon>Magnoliopsida</taxon>
        <taxon>Liliopsida</taxon>
        <taxon>Poales</taxon>
        <taxon>Poaceae</taxon>
        <taxon>BOP clade</taxon>
        <taxon>Pooideae</taxon>
        <taxon>Triticodae</taxon>
        <taxon>Triticeae</taxon>
        <taxon>Triticinae</taxon>
        <taxon>Triticum</taxon>
    </lineage>
</organism>
<evidence type="ECO:0000256" key="1">
    <source>
        <dbReference type="SAM" id="MobiDB-lite"/>
    </source>
</evidence>
<dbReference type="Gramene" id="TuG1812G0500001520.01.T01">
    <property type="protein sequence ID" value="TuG1812G0500001520.01.T01"/>
    <property type="gene ID" value="TuG1812G0500001520.01"/>
</dbReference>
<keyword evidence="3" id="KW-1185">Reference proteome</keyword>
<reference evidence="2" key="3">
    <citation type="submission" date="2022-06" db="UniProtKB">
        <authorList>
            <consortium name="EnsemblPlants"/>
        </authorList>
    </citation>
    <scope>IDENTIFICATION</scope>
</reference>